<proteinExistence type="predicted"/>
<feature type="signal peptide" evidence="1">
    <location>
        <begin position="1"/>
        <end position="22"/>
    </location>
</feature>
<keyword evidence="1" id="KW-0732">Signal</keyword>
<reference evidence="2" key="1">
    <citation type="submission" date="2021-02" db="EMBL/GenBank/DDBJ databases">
        <authorList>
            <person name="Nowell W R."/>
        </authorList>
    </citation>
    <scope>NUCLEOTIDE SEQUENCE</scope>
</reference>
<evidence type="ECO:0000313" key="4">
    <source>
        <dbReference type="Proteomes" id="UP000663829"/>
    </source>
</evidence>
<protein>
    <recommendedName>
        <fullName evidence="5">Secreted protein</fullName>
    </recommendedName>
</protein>
<evidence type="ECO:0008006" key="5">
    <source>
        <dbReference type="Google" id="ProtNLM"/>
    </source>
</evidence>
<keyword evidence="4" id="KW-1185">Reference proteome</keyword>
<accession>A0A815UZG6</accession>
<gene>
    <name evidence="2" type="ORF">GPM918_LOCUS37691</name>
    <name evidence="3" type="ORF">SRO942_LOCUS38468</name>
</gene>
<dbReference type="EMBL" id="CAJNOQ010024130">
    <property type="protein sequence ID" value="CAF1524087.1"/>
    <property type="molecule type" value="Genomic_DNA"/>
</dbReference>
<dbReference type="EMBL" id="CAJOBC010089694">
    <property type="protein sequence ID" value="CAF4383213.1"/>
    <property type="molecule type" value="Genomic_DNA"/>
</dbReference>
<dbReference type="Proteomes" id="UP000681722">
    <property type="component" value="Unassembled WGS sequence"/>
</dbReference>
<evidence type="ECO:0000313" key="3">
    <source>
        <dbReference type="EMBL" id="CAF4383213.1"/>
    </source>
</evidence>
<evidence type="ECO:0000256" key="1">
    <source>
        <dbReference type="SAM" id="SignalP"/>
    </source>
</evidence>
<feature type="chain" id="PRO_5035688200" description="Secreted protein" evidence="1">
    <location>
        <begin position="23"/>
        <end position="93"/>
    </location>
</feature>
<dbReference type="AlphaFoldDB" id="A0A815UZG6"/>
<comment type="caution">
    <text evidence="2">The sequence shown here is derived from an EMBL/GenBank/DDBJ whole genome shotgun (WGS) entry which is preliminary data.</text>
</comment>
<evidence type="ECO:0000313" key="2">
    <source>
        <dbReference type="EMBL" id="CAF1524087.1"/>
    </source>
</evidence>
<organism evidence="2 4">
    <name type="scientific">Didymodactylos carnosus</name>
    <dbReference type="NCBI Taxonomy" id="1234261"/>
    <lineage>
        <taxon>Eukaryota</taxon>
        <taxon>Metazoa</taxon>
        <taxon>Spiralia</taxon>
        <taxon>Gnathifera</taxon>
        <taxon>Rotifera</taxon>
        <taxon>Eurotatoria</taxon>
        <taxon>Bdelloidea</taxon>
        <taxon>Philodinida</taxon>
        <taxon>Philodinidae</taxon>
        <taxon>Didymodactylos</taxon>
    </lineage>
</organism>
<name>A0A815UZG6_9BILA</name>
<dbReference type="Proteomes" id="UP000663829">
    <property type="component" value="Unassembled WGS sequence"/>
</dbReference>
<sequence length="93" mass="10887">MFNNFADSRYFSLLLFLKFSLAFSNKPLDRFNSSSCINQSYHIPLFSSKYIRINIDQNKLFPSTINQLHFQAFIANDRVAKIVDEKVKITSRT</sequence>
<feature type="non-terminal residue" evidence="2">
    <location>
        <position position="93"/>
    </location>
</feature>